<proteinExistence type="predicted"/>
<sequence>MKHAKHARRNHGRLRARVAGTTGTLAVVLGAGIVPATAADQAAGTPTAKTAPLGAAETPGELTLPAPTGPHRVGTVDLHLHDTTRTDPWEPGNKPRELMVSLWYPATDTAHHPAAPWLPSAAAAHFLGNWQIPPNTVTLPTTAGHTGAPVDHKVGKLPVVLYSTGRGSDRATGTALAEDLASRGYLVVTLDDTHDDSEVQFPGGRLEVGTMPPTTPASRVIATRVADTRFVIDQLNVIAHGHNPDVDHAPLPHGLSGAIDMSRIGMFGASLGGAVVPAAMQADSRIGAGANLDGQFFGPETTRDLNRPFLLFSSQNHSRNDDPSWATFWEHLHGERFDLKLLGAQHVSFIDYEALWSQAPGPFKLSPTQLVQDLGTIAPDRAIELQRVYLAAFFDKELRHQHSPLLDGPSPNYPEVAFADSPGHQPHPPTALYRCYNPANGHHLTTTDVSTTSTSCEGYPDLDGRLGHIPDRQVADTIPLYRCDNPANGDHLDTTDPNCEGYPHKDERLGYIYTTQVPGSVPLYRCYNPADGDHMTSTDPNCEGYPHKDGRLGYALP</sequence>
<evidence type="ECO:0000313" key="6">
    <source>
        <dbReference type="EMBL" id="MCQ4040869.1"/>
    </source>
</evidence>
<reference evidence="6 7" key="1">
    <citation type="submission" date="2022-06" db="EMBL/GenBank/DDBJ databases">
        <title>Draft genome sequence of type strain Streptomyces rubrisoli DSM 42083.</title>
        <authorList>
            <person name="Duangmal K."/>
            <person name="Klaysubun C."/>
        </authorList>
    </citation>
    <scope>NUCLEOTIDE SEQUENCE [LARGE SCALE GENOMIC DNA]</scope>
    <source>
        <strain evidence="6 7">DSM 42083</strain>
    </source>
</reference>
<accession>A0ABT1P674</accession>
<organism evidence="6 7">
    <name type="scientific">Streptantibioticus rubrisoli</name>
    <dbReference type="NCBI Taxonomy" id="1387313"/>
    <lineage>
        <taxon>Bacteria</taxon>
        <taxon>Bacillati</taxon>
        <taxon>Actinomycetota</taxon>
        <taxon>Actinomycetes</taxon>
        <taxon>Kitasatosporales</taxon>
        <taxon>Streptomycetaceae</taxon>
        <taxon>Streptantibioticus</taxon>
    </lineage>
</organism>
<dbReference type="PANTHER" id="PTHR10272">
    <property type="entry name" value="PLATELET-ACTIVATING FACTOR ACETYLHYDROLASE"/>
    <property type="match status" value="1"/>
</dbReference>
<keyword evidence="7" id="KW-1185">Reference proteome</keyword>
<dbReference type="Proteomes" id="UP001206206">
    <property type="component" value="Unassembled WGS sequence"/>
</dbReference>
<feature type="domain" description="DUF5648" evidence="5">
    <location>
        <begin position="432"/>
        <end position="540"/>
    </location>
</feature>
<dbReference type="GO" id="GO:0016787">
    <property type="term" value="F:hydrolase activity"/>
    <property type="evidence" value="ECO:0007669"/>
    <property type="project" value="UniProtKB-KW"/>
</dbReference>
<feature type="chain" id="PRO_5045130944" evidence="4">
    <location>
        <begin position="39"/>
        <end position="557"/>
    </location>
</feature>
<dbReference type="PANTHER" id="PTHR10272:SF0">
    <property type="entry name" value="PLATELET-ACTIVATING FACTOR ACETYLHYDROLASE"/>
    <property type="match status" value="1"/>
</dbReference>
<dbReference type="SUPFAM" id="SSF53474">
    <property type="entry name" value="alpha/beta-Hydrolases"/>
    <property type="match status" value="1"/>
</dbReference>
<evidence type="ECO:0000259" key="5">
    <source>
        <dbReference type="Pfam" id="PF18885"/>
    </source>
</evidence>
<evidence type="ECO:0000313" key="7">
    <source>
        <dbReference type="Proteomes" id="UP001206206"/>
    </source>
</evidence>
<evidence type="ECO:0000256" key="4">
    <source>
        <dbReference type="SAM" id="SignalP"/>
    </source>
</evidence>
<protein>
    <submittedName>
        <fullName evidence="6">Hydrolase</fullName>
    </submittedName>
</protein>
<keyword evidence="1 6" id="KW-0378">Hydrolase</keyword>
<evidence type="ECO:0000256" key="3">
    <source>
        <dbReference type="ARBA" id="ARBA00023098"/>
    </source>
</evidence>
<dbReference type="Gene3D" id="3.40.50.1820">
    <property type="entry name" value="alpha/beta hydrolase"/>
    <property type="match status" value="1"/>
</dbReference>
<dbReference type="Pfam" id="PF03403">
    <property type="entry name" value="PAF-AH_p_II"/>
    <property type="match status" value="2"/>
</dbReference>
<dbReference type="EMBL" id="JANFNH010000001">
    <property type="protein sequence ID" value="MCQ4040869.1"/>
    <property type="molecule type" value="Genomic_DNA"/>
</dbReference>
<name>A0ABT1P674_9ACTN</name>
<evidence type="ECO:0000256" key="1">
    <source>
        <dbReference type="ARBA" id="ARBA00022801"/>
    </source>
</evidence>
<feature type="signal peptide" evidence="4">
    <location>
        <begin position="1"/>
        <end position="38"/>
    </location>
</feature>
<keyword evidence="2" id="KW-0442">Lipid degradation</keyword>
<dbReference type="Pfam" id="PF18885">
    <property type="entry name" value="DUF5648"/>
    <property type="match status" value="1"/>
</dbReference>
<dbReference type="InterPro" id="IPR043708">
    <property type="entry name" value="DUF5648"/>
</dbReference>
<keyword evidence="4" id="KW-0732">Signal</keyword>
<evidence type="ECO:0000256" key="2">
    <source>
        <dbReference type="ARBA" id="ARBA00022963"/>
    </source>
</evidence>
<comment type="caution">
    <text evidence="6">The sequence shown here is derived from an EMBL/GenBank/DDBJ whole genome shotgun (WGS) entry which is preliminary data.</text>
</comment>
<dbReference type="InterPro" id="IPR029058">
    <property type="entry name" value="AB_hydrolase_fold"/>
</dbReference>
<keyword evidence="3" id="KW-0443">Lipid metabolism</keyword>
<dbReference type="RefSeq" id="WP_255924803.1">
    <property type="nucleotide sequence ID" value="NZ_JANFNH010000001.1"/>
</dbReference>
<gene>
    <name evidence="6" type="ORF">NON19_02210</name>
</gene>